<protein>
    <submittedName>
        <fullName evidence="3">Uncharacterized protein</fullName>
    </submittedName>
</protein>
<sequence>MADFTLSGLNAALPYNGPFAPSVGHAGQSFFKDASKAIKTSEIQCQTFFFLSCNNLIFNDTKLYGPRYNLVLNAIDGYASTIVAAIGVQSADNPELDLVMKHAGNKNISRMLNKKLSDVQPFVSIIHVGLPENSEVDGTTSAAVRLTPTTKIILSRLSSYISSMMLGQEHLIYKLAKNILFDFMQRTRRGTFGVSDAEAKDFELSLINRVNPFSKK</sequence>
<keyword evidence="3" id="KW-0614">Plasmid</keyword>
<organism evidence="3 4">
    <name type="scientific">Bombilactobacillus folatiphilus</name>
    <dbReference type="NCBI Taxonomy" id="2923362"/>
    <lineage>
        <taxon>Bacteria</taxon>
        <taxon>Bacillati</taxon>
        <taxon>Bacillota</taxon>
        <taxon>Bacilli</taxon>
        <taxon>Lactobacillales</taxon>
        <taxon>Lactobacillaceae</taxon>
        <taxon>Bombilactobacillus</taxon>
    </lineage>
</organism>
<evidence type="ECO:0000313" key="4">
    <source>
        <dbReference type="Proteomes" id="UP000831495"/>
    </source>
</evidence>
<evidence type="ECO:0000313" key="2">
    <source>
        <dbReference type="EMBL" id="UQS82831.1"/>
    </source>
</evidence>
<evidence type="ECO:0000313" key="3">
    <source>
        <dbReference type="EMBL" id="UQS82951.1"/>
    </source>
</evidence>
<proteinExistence type="predicted"/>
<dbReference type="EMBL" id="CP093366">
    <property type="protein sequence ID" value="UQS81436.1"/>
    <property type="molecule type" value="Genomic_DNA"/>
</dbReference>
<keyword evidence="4" id="KW-1185">Reference proteome</keyword>
<dbReference type="Proteomes" id="UP000831495">
    <property type="component" value="Chromosome"/>
</dbReference>
<reference evidence="3" key="1">
    <citation type="journal article" date="2022" name="Int. J. Syst. Evol. Microbiol.">
        <title>Apilactobacillus apisilvae sp. nov., Nicolia spurrieriana gen. nov. sp. nov., Bombilactobacillus folatiphilus sp. nov. and Bombilactobacillus thymidiniphilus sp. nov., four new lactic acid bacterial isolates from stingless bees Tetragonula carbonaria and Austroplebeia australis.</title>
        <authorList>
            <person name="Oliphant S.A."/>
            <person name="Watson-Haigh N.S."/>
            <person name="Sumby K.M."/>
            <person name="Gardner J."/>
            <person name="Groom S."/>
            <person name="Jiranek V."/>
        </authorList>
    </citation>
    <scope>NUCLEOTIDE SEQUENCE</scope>
    <source>
        <strain evidence="3">SG4_D2</strain>
        <plasmid evidence="3 4">p1unnamed</plasmid>
    </source>
</reference>
<dbReference type="EMBL" id="CP093366">
    <property type="protein sequence ID" value="UQS82831.1"/>
    <property type="molecule type" value="Genomic_DNA"/>
</dbReference>
<geneLocation type="plasmid" evidence="3 4">
    <name>p1unnamed</name>
</geneLocation>
<gene>
    <name evidence="2" type="ORF">MOO45_04100</name>
    <name evidence="1" type="ORF">MOO45_04195</name>
    <name evidence="3" type="ORF">MOO45_08070</name>
</gene>
<evidence type="ECO:0000313" key="1">
    <source>
        <dbReference type="EMBL" id="UQS81436.1"/>
    </source>
</evidence>
<accession>A0ABY4PBP0</accession>
<dbReference type="EMBL" id="CP093367">
    <property type="protein sequence ID" value="UQS82951.1"/>
    <property type="molecule type" value="Genomic_DNA"/>
</dbReference>
<dbReference type="RefSeq" id="WP_249513697.1">
    <property type="nucleotide sequence ID" value="NZ_CP093366.1"/>
</dbReference>
<dbReference type="Proteomes" id="UP000831495">
    <property type="component" value="Plasmid p1unnamed"/>
</dbReference>
<name>A0ABY4PBP0_9LACO</name>